<dbReference type="RefSeq" id="WP_319977551.1">
    <property type="nucleotide sequence ID" value="NZ_JAXAVU010000010.1"/>
</dbReference>
<gene>
    <name evidence="1" type="ORF">SK854_25090</name>
</gene>
<dbReference type="EMBL" id="JAXAVU010000010">
    <property type="protein sequence ID" value="MDX8145410.1"/>
    <property type="molecule type" value="Genomic_DNA"/>
</dbReference>
<proteinExistence type="predicted"/>
<comment type="caution">
    <text evidence="1">The sequence shown here is derived from an EMBL/GenBank/DDBJ whole genome shotgun (WGS) entry which is preliminary data.</text>
</comment>
<evidence type="ECO:0000313" key="1">
    <source>
        <dbReference type="EMBL" id="MDX8145410.1"/>
    </source>
</evidence>
<reference evidence="1 2" key="1">
    <citation type="submission" date="2023-11" db="EMBL/GenBank/DDBJ databases">
        <title>Lentzea sokolovensis, sp. nov., Lentzea kristufkii, sp. nov., and Lentzea miocenensis, sp. nov., rare actinobacteria from Sokolov Coal Basin, Miocene lacustrine sediment, Czech Republic.</title>
        <authorList>
            <person name="Lara A."/>
            <person name="Kotroba L."/>
            <person name="Nouioui I."/>
            <person name="Neumann-Schaal M."/>
            <person name="Mast Y."/>
            <person name="Chronakova A."/>
        </authorList>
    </citation>
    <scope>NUCLEOTIDE SEQUENCE [LARGE SCALE GENOMIC DNA]</scope>
    <source>
        <strain evidence="1 2">BCCO 10_0061</strain>
    </source>
</reference>
<protein>
    <submittedName>
        <fullName evidence="1">Uncharacterized protein</fullName>
    </submittedName>
</protein>
<name>A0ABU4V1R6_9PSEU</name>
<reference evidence="1 2" key="2">
    <citation type="submission" date="2023-11" db="EMBL/GenBank/DDBJ databases">
        <authorList>
            <person name="Lara A.C."/>
            <person name="Chronakova A."/>
        </authorList>
    </citation>
    <scope>NUCLEOTIDE SEQUENCE [LARGE SCALE GENOMIC DNA]</scope>
    <source>
        <strain evidence="1 2">BCCO 10_0061</strain>
    </source>
</reference>
<organism evidence="1 2">
    <name type="scientific">Lentzea sokolovensis</name>
    <dbReference type="NCBI Taxonomy" id="3095429"/>
    <lineage>
        <taxon>Bacteria</taxon>
        <taxon>Bacillati</taxon>
        <taxon>Actinomycetota</taxon>
        <taxon>Actinomycetes</taxon>
        <taxon>Pseudonocardiales</taxon>
        <taxon>Pseudonocardiaceae</taxon>
        <taxon>Lentzea</taxon>
    </lineage>
</organism>
<evidence type="ECO:0000313" key="2">
    <source>
        <dbReference type="Proteomes" id="UP001285352"/>
    </source>
</evidence>
<dbReference type="Proteomes" id="UP001285352">
    <property type="component" value="Unassembled WGS sequence"/>
</dbReference>
<sequence>MAASTTVRTADELARRVVRKIAPEELSSFDIVAAPYLESPKQAERRLRQAHDDPLGFGLGDIVAMATPVIALVSGSVITAVSDSVGKAVSDGTTNAVRKAWRKLRGKPAATLELPSTPLTTTQLAEVRQIALERALSLGMDQQKADALADAVIAALVLRDNDQDSGGDARREAGDTSG</sequence>
<accession>A0ABU4V1R6</accession>
<keyword evidence="2" id="KW-1185">Reference proteome</keyword>